<proteinExistence type="predicted"/>
<organism evidence="2 3">
    <name type="scientific">Actinomyces oris</name>
    <dbReference type="NCBI Taxonomy" id="544580"/>
    <lineage>
        <taxon>Bacteria</taxon>
        <taxon>Bacillati</taxon>
        <taxon>Actinomycetota</taxon>
        <taxon>Actinomycetes</taxon>
        <taxon>Actinomycetales</taxon>
        <taxon>Actinomycetaceae</taxon>
        <taxon>Actinomyces</taxon>
    </lineage>
</organism>
<reference evidence="2 3" key="1">
    <citation type="submission" date="2016-12" db="EMBL/GenBank/DDBJ databases">
        <title>Genomic comparison of strains in the 'Actinomyces naeslundii' group.</title>
        <authorList>
            <person name="Mughal S.R."/>
            <person name="Do T."/>
            <person name="Gilbert S.C."/>
            <person name="Witherden E.A."/>
            <person name="Didelot X."/>
            <person name="Beighton D."/>
        </authorList>
    </citation>
    <scope>NUCLEOTIDE SEQUENCE [LARGE SCALE GENOMIC DNA]</scope>
    <source>
        <strain evidence="2 3">S64C</strain>
    </source>
</reference>
<protein>
    <recommendedName>
        <fullName evidence="4">DUF4178 domain-containing protein</fullName>
    </recommendedName>
</protein>
<keyword evidence="1" id="KW-0812">Transmembrane</keyword>
<gene>
    <name evidence="2" type="ORF">BKH32_12220</name>
</gene>
<evidence type="ECO:0008006" key="4">
    <source>
        <dbReference type="Google" id="ProtNLM"/>
    </source>
</evidence>
<dbReference type="AlphaFoldDB" id="A0A1Q8HXL8"/>
<evidence type="ECO:0000256" key="1">
    <source>
        <dbReference type="SAM" id="Phobius"/>
    </source>
</evidence>
<keyword evidence="1" id="KW-0472">Membrane</keyword>
<name>A0A1Q8HXL8_9ACTO</name>
<accession>A0A1Q8HXL8</accession>
<sequence>MSVRGDLRVGETLRGSLRKKSRSYTVMGRVVLKRRAQGSRHFVKREQWRLIDDDGRELWLEIRRDTNKVVLHEPVPVQPAIDPLTLEVGWSRKLRVRGRPCTVEVTNVRRAEIDHETGAIDHSQGALTATTCAELRVVEAQGSISTMVVDAHRLHAREIYSETGLSPSKQYRVFGRPVTRPWWIPGFVRRLWRWFPAAISGASRSDWAPVFWIVLMFVVLVLAELIDNDDGFFPSGGGIPFRNRSVYGGGGGGVGK</sequence>
<feature type="transmembrane region" description="Helical" evidence="1">
    <location>
        <begin position="207"/>
        <end position="226"/>
    </location>
</feature>
<keyword evidence="1" id="KW-1133">Transmembrane helix</keyword>
<evidence type="ECO:0000313" key="3">
    <source>
        <dbReference type="Proteomes" id="UP000185736"/>
    </source>
</evidence>
<evidence type="ECO:0000313" key="2">
    <source>
        <dbReference type="EMBL" id="OLL13586.1"/>
    </source>
</evidence>
<dbReference type="EMBL" id="MSGO01000065">
    <property type="protein sequence ID" value="OLL13586.1"/>
    <property type="molecule type" value="Genomic_DNA"/>
</dbReference>
<dbReference type="Proteomes" id="UP000185736">
    <property type="component" value="Unassembled WGS sequence"/>
</dbReference>
<comment type="caution">
    <text evidence="2">The sequence shown here is derived from an EMBL/GenBank/DDBJ whole genome shotgun (WGS) entry which is preliminary data.</text>
</comment>